<dbReference type="Gene3D" id="3.40.50.12500">
    <property type="match status" value="1"/>
</dbReference>
<gene>
    <name evidence="1" type="ORF">CLV29_0188</name>
</gene>
<organism evidence="1 2">
    <name type="scientific">Naumannella halotolerans</name>
    <dbReference type="NCBI Taxonomy" id="993414"/>
    <lineage>
        <taxon>Bacteria</taxon>
        <taxon>Bacillati</taxon>
        <taxon>Actinomycetota</taxon>
        <taxon>Actinomycetes</taxon>
        <taxon>Propionibacteriales</taxon>
        <taxon>Propionibacteriaceae</taxon>
        <taxon>Naumannella</taxon>
    </lineage>
</organism>
<evidence type="ECO:0000313" key="2">
    <source>
        <dbReference type="Proteomes" id="UP000295371"/>
    </source>
</evidence>
<keyword evidence="1" id="KW-0413">Isomerase</keyword>
<dbReference type="Pfam" id="PF17645">
    <property type="entry name" value="Amdase"/>
    <property type="match status" value="1"/>
</dbReference>
<accession>A0A4R7J7X2</accession>
<name>A0A4R7J7X2_9ACTN</name>
<comment type="caution">
    <text evidence="1">The sequence shown here is derived from an EMBL/GenBank/DDBJ whole genome shotgun (WGS) entry which is preliminary data.</text>
</comment>
<dbReference type="InterPro" id="IPR053714">
    <property type="entry name" value="Iso_Racemase_Enz_sf"/>
</dbReference>
<proteinExistence type="predicted"/>
<keyword evidence="2" id="KW-1185">Reference proteome</keyword>
<dbReference type="PIRSF" id="PIRSF015736">
    <property type="entry name" value="MI"/>
    <property type="match status" value="1"/>
</dbReference>
<dbReference type="EMBL" id="SOAW01000001">
    <property type="protein sequence ID" value="TDT32607.1"/>
    <property type="molecule type" value="Genomic_DNA"/>
</dbReference>
<dbReference type="GO" id="GO:0016853">
    <property type="term" value="F:isomerase activity"/>
    <property type="evidence" value="ECO:0007669"/>
    <property type="project" value="UniProtKB-KW"/>
</dbReference>
<dbReference type="InterPro" id="IPR026286">
    <property type="entry name" value="MaiA/AMDase"/>
</dbReference>
<evidence type="ECO:0000313" key="1">
    <source>
        <dbReference type="EMBL" id="TDT32607.1"/>
    </source>
</evidence>
<dbReference type="PANTHER" id="PTHR40267">
    <property type="entry name" value="BLR3294 PROTEIN"/>
    <property type="match status" value="1"/>
</dbReference>
<reference evidence="1 2" key="1">
    <citation type="submission" date="2019-03" db="EMBL/GenBank/DDBJ databases">
        <title>Genomic Encyclopedia of Archaeal and Bacterial Type Strains, Phase II (KMG-II): from individual species to whole genera.</title>
        <authorList>
            <person name="Goeker M."/>
        </authorList>
    </citation>
    <scope>NUCLEOTIDE SEQUENCE [LARGE SCALE GENOMIC DNA]</scope>
    <source>
        <strain evidence="1 2">DSM 24323</strain>
    </source>
</reference>
<protein>
    <submittedName>
        <fullName evidence="1">Maleate isomerase</fullName>
    </submittedName>
</protein>
<dbReference type="Proteomes" id="UP000295371">
    <property type="component" value="Unassembled WGS sequence"/>
</dbReference>
<dbReference type="AlphaFoldDB" id="A0A4R7J7X2"/>
<dbReference type="PANTHER" id="PTHR40267:SF1">
    <property type="entry name" value="BLR3294 PROTEIN"/>
    <property type="match status" value="1"/>
</dbReference>
<sequence>MVVSPTAGESLMRIGVINPHDMALDAELWRWVPVGVSLHCTRLPPHGDKVDLSMVEGLSDPAELAAAARSIAQLRPDAYAYACTSGSFVGGVAAEERISRTIAVAGGAPAVTTSGALVKALSELGVQKISVATPYIAQVTARLVDFLAETGVQVVRSAGLGRDRGIETIPARETAELVRAVDDPDSEAIFLSCTNLPTIDVVDELRAELGKPVISANQVTLWAALRAAGASAELTGVPV</sequence>